<name>A0A7W7MAC7_9ACTN</name>
<feature type="transmembrane region" description="Helical" evidence="1">
    <location>
        <begin position="63"/>
        <end position="81"/>
    </location>
</feature>
<protein>
    <recommendedName>
        <fullName evidence="4">DUF4386 family protein</fullName>
    </recommendedName>
</protein>
<dbReference type="RefSeq" id="WP_185043106.1">
    <property type="nucleotide sequence ID" value="NZ_BAABFG010000005.1"/>
</dbReference>
<dbReference type="Proteomes" id="UP000546162">
    <property type="component" value="Unassembled WGS sequence"/>
</dbReference>
<dbReference type="EMBL" id="JACHNB010000001">
    <property type="protein sequence ID" value="MBB4742786.1"/>
    <property type="molecule type" value="Genomic_DNA"/>
</dbReference>
<organism evidence="2 3">
    <name type="scientific">Actinoplanes octamycinicus</name>
    <dbReference type="NCBI Taxonomy" id="135948"/>
    <lineage>
        <taxon>Bacteria</taxon>
        <taxon>Bacillati</taxon>
        <taxon>Actinomycetota</taxon>
        <taxon>Actinomycetes</taxon>
        <taxon>Micromonosporales</taxon>
        <taxon>Micromonosporaceae</taxon>
        <taxon>Actinoplanes</taxon>
    </lineage>
</organism>
<feature type="transmembrane region" description="Helical" evidence="1">
    <location>
        <begin position="150"/>
        <end position="168"/>
    </location>
</feature>
<accession>A0A7W7MAC7</accession>
<feature type="transmembrane region" description="Helical" evidence="1">
    <location>
        <begin position="123"/>
        <end position="143"/>
    </location>
</feature>
<reference evidence="2 3" key="1">
    <citation type="submission" date="2020-08" db="EMBL/GenBank/DDBJ databases">
        <title>Sequencing the genomes of 1000 actinobacteria strains.</title>
        <authorList>
            <person name="Klenk H.-P."/>
        </authorList>
    </citation>
    <scope>NUCLEOTIDE SEQUENCE [LARGE SCALE GENOMIC DNA]</scope>
    <source>
        <strain evidence="2 3">DSM 45809</strain>
    </source>
</reference>
<keyword evidence="1" id="KW-0472">Membrane</keyword>
<evidence type="ECO:0008006" key="4">
    <source>
        <dbReference type="Google" id="ProtNLM"/>
    </source>
</evidence>
<comment type="caution">
    <text evidence="2">The sequence shown here is derived from an EMBL/GenBank/DDBJ whole genome shotgun (WGS) entry which is preliminary data.</text>
</comment>
<evidence type="ECO:0000313" key="3">
    <source>
        <dbReference type="Proteomes" id="UP000546162"/>
    </source>
</evidence>
<evidence type="ECO:0000256" key="1">
    <source>
        <dbReference type="SAM" id="Phobius"/>
    </source>
</evidence>
<dbReference type="AlphaFoldDB" id="A0A7W7MAC7"/>
<proteinExistence type="predicted"/>
<evidence type="ECO:0000313" key="2">
    <source>
        <dbReference type="EMBL" id="MBB4742786.1"/>
    </source>
</evidence>
<keyword evidence="1" id="KW-1133">Transmembrane helix</keyword>
<feature type="transmembrane region" description="Helical" evidence="1">
    <location>
        <begin position="174"/>
        <end position="195"/>
    </location>
</feature>
<gene>
    <name evidence="2" type="ORF">BJY16_006245</name>
</gene>
<keyword evidence="3" id="KW-1185">Reference proteome</keyword>
<keyword evidence="1" id="KW-0812">Transmembrane</keyword>
<feature type="transmembrane region" description="Helical" evidence="1">
    <location>
        <begin position="36"/>
        <end position="56"/>
    </location>
</feature>
<sequence>MALVIFAGAGAPPTSGGAGVLEYVEAHRTIYIVRQLLWTVPSLFLLVVFLALAVALRSRSRSIAAIAGLIAVTSWAVSFAWPTTGDGSLAMVLLADRYAEASAVADRAPFVAGAEVLIALNDVPAVIGVLQTLGILLISLVMLDGPFATGVAWLGVATGAIGVIAEVLRPILGAAYAVYGVLLFVWLIWVGVALWRHSSAVSPAT</sequence>